<dbReference type="GO" id="GO:0000155">
    <property type="term" value="F:phosphorelay sensor kinase activity"/>
    <property type="evidence" value="ECO:0007669"/>
    <property type="project" value="InterPro"/>
</dbReference>
<dbReference type="SUPFAM" id="SSF47384">
    <property type="entry name" value="Homodimeric domain of signal transducing histidine kinase"/>
    <property type="match status" value="1"/>
</dbReference>
<evidence type="ECO:0000256" key="8">
    <source>
        <dbReference type="ARBA" id="ARBA00022989"/>
    </source>
</evidence>
<dbReference type="CDD" id="cd06225">
    <property type="entry name" value="HAMP"/>
    <property type="match status" value="1"/>
</dbReference>
<feature type="transmembrane region" description="Helical" evidence="11">
    <location>
        <begin position="151"/>
        <end position="169"/>
    </location>
</feature>
<dbReference type="SMART" id="SM00388">
    <property type="entry name" value="HisKA"/>
    <property type="match status" value="1"/>
</dbReference>
<dbReference type="Pfam" id="PF00672">
    <property type="entry name" value="HAMP"/>
    <property type="match status" value="1"/>
</dbReference>
<dbReference type="Pfam" id="PF02518">
    <property type="entry name" value="HATPase_c"/>
    <property type="match status" value="1"/>
</dbReference>
<dbReference type="EMBL" id="DVNB01000054">
    <property type="protein sequence ID" value="HIU57212.1"/>
    <property type="molecule type" value="Genomic_DNA"/>
</dbReference>
<comment type="caution">
    <text evidence="14">The sequence shown here is derived from an EMBL/GenBank/DDBJ whole genome shotgun (WGS) entry which is preliminary data.</text>
</comment>
<evidence type="ECO:0000256" key="4">
    <source>
        <dbReference type="ARBA" id="ARBA00022553"/>
    </source>
</evidence>
<evidence type="ECO:0000313" key="15">
    <source>
        <dbReference type="Proteomes" id="UP000824109"/>
    </source>
</evidence>
<reference evidence="14" key="1">
    <citation type="submission" date="2020-10" db="EMBL/GenBank/DDBJ databases">
        <authorList>
            <person name="Gilroy R."/>
        </authorList>
    </citation>
    <scope>NUCLEOTIDE SEQUENCE</scope>
    <source>
        <strain evidence="14">USAMLcec3-3695</strain>
    </source>
</reference>
<dbReference type="Proteomes" id="UP000824109">
    <property type="component" value="Unassembled WGS sequence"/>
</dbReference>
<keyword evidence="8 11" id="KW-1133">Transmembrane helix</keyword>
<keyword evidence="4" id="KW-0597">Phosphoprotein</keyword>
<dbReference type="PROSITE" id="PS50109">
    <property type="entry name" value="HIS_KIN"/>
    <property type="match status" value="1"/>
</dbReference>
<dbReference type="InterPro" id="IPR005467">
    <property type="entry name" value="His_kinase_dom"/>
</dbReference>
<dbReference type="InterPro" id="IPR004358">
    <property type="entry name" value="Sig_transdc_His_kin-like_C"/>
</dbReference>
<proteinExistence type="predicted"/>
<keyword evidence="6 11" id="KW-0812">Transmembrane</keyword>
<dbReference type="SUPFAM" id="SSF158472">
    <property type="entry name" value="HAMP domain-like"/>
    <property type="match status" value="1"/>
</dbReference>
<dbReference type="PANTHER" id="PTHR45436:SF5">
    <property type="entry name" value="SENSOR HISTIDINE KINASE TRCS"/>
    <property type="match status" value="1"/>
</dbReference>
<dbReference type="Gene3D" id="3.30.565.10">
    <property type="entry name" value="Histidine kinase-like ATPase, C-terminal domain"/>
    <property type="match status" value="1"/>
</dbReference>
<dbReference type="SMART" id="SM00387">
    <property type="entry name" value="HATPase_c"/>
    <property type="match status" value="1"/>
</dbReference>
<dbReference type="FunFam" id="3.30.565.10:FF:000006">
    <property type="entry name" value="Sensor histidine kinase WalK"/>
    <property type="match status" value="1"/>
</dbReference>
<organism evidence="14 15">
    <name type="scientific">Candidatus Ornithomonoglobus merdipullorum</name>
    <dbReference type="NCBI Taxonomy" id="2840895"/>
    <lineage>
        <taxon>Bacteria</taxon>
        <taxon>Bacillati</taxon>
        <taxon>Bacillota</taxon>
        <taxon>Clostridia</taxon>
        <taxon>Candidatus Ornithomonoglobus</taxon>
    </lineage>
</organism>
<sequence>MSVKLKITLWYTIVIAILSGVVLTVITSIGEDMLERDISGRIVRTVDDFSRRITAPPSRGGAPQPGFYEQGVHMAVYNGEHELTEGSIPFELGEEPEFEDGALRTIEHDGEKYYVYTKALRGRGSNGYWLMGVVSVSDESYALRSAARTNMIFTVILIVTASIGGYFILRRALSPVKKITAAAKEISEGSDLSKRIRIGAGTDEIHELANTFDAMLDRIEQTVEREKQFTSDASHELRTPVAVVLSECEYMTDCAKTAEEFRESAYSIKDQAERMSKLISELLTISRMDRNTIKTEFEEVDISELLTFVCDEQEEIQRSDITLIRQIPEGIKANADRFLLARLFINLISNAYSYGKTGGHVAVTLTETADTVTAAVEDDGIGISEEDLPKIWERFYQADSSRTSGGNMGLGLSMVKWIAACHGGEVTAESESGRGSTFTFTMPKNPT</sequence>
<evidence type="ECO:0000259" key="13">
    <source>
        <dbReference type="PROSITE" id="PS50885"/>
    </source>
</evidence>
<evidence type="ECO:0000256" key="7">
    <source>
        <dbReference type="ARBA" id="ARBA00022777"/>
    </source>
</evidence>
<dbReference type="PROSITE" id="PS50885">
    <property type="entry name" value="HAMP"/>
    <property type="match status" value="1"/>
</dbReference>
<evidence type="ECO:0000256" key="5">
    <source>
        <dbReference type="ARBA" id="ARBA00022679"/>
    </source>
</evidence>
<keyword evidence="9" id="KW-0902">Two-component regulatory system</keyword>
<dbReference type="AlphaFoldDB" id="A0A9D1MBG2"/>
<gene>
    <name evidence="14" type="ORF">IAA61_05300</name>
</gene>
<reference evidence="14" key="2">
    <citation type="journal article" date="2021" name="PeerJ">
        <title>Extensive microbial diversity within the chicken gut microbiome revealed by metagenomics and culture.</title>
        <authorList>
            <person name="Gilroy R."/>
            <person name="Ravi A."/>
            <person name="Getino M."/>
            <person name="Pursley I."/>
            <person name="Horton D.L."/>
            <person name="Alikhan N.F."/>
            <person name="Baker D."/>
            <person name="Gharbi K."/>
            <person name="Hall N."/>
            <person name="Watson M."/>
            <person name="Adriaenssens E.M."/>
            <person name="Foster-Nyarko E."/>
            <person name="Jarju S."/>
            <person name="Secka A."/>
            <person name="Antonio M."/>
            <person name="Oren A."/>
            <person name="Chaudhuri R.R."/>
            <person name="La Ragione R."/>
            <person name="Hildebrand F."/>
            <person name="Pallen M.J."/>
        </authorList>
    </citation>
    <scope>NUCLEOTIDE SEQUENCE</scope>
    <source>
        <strain evidence="14">USAMLcec3-3695</strain>
    </source>
</reference>
<protein>
    <recommendedName>
        <fullName evidence="3">histidine kinase</fullName>
        <ecNumber evidence="3">2.7.13.3</ecNumber>
    </recommendedName>
</protein>
<dbReference type="InterPro" id="IPR003594">
    <property type="entry name" value="HATPase_dom"/>
</dbReference>
<dbReference type="InterPro" id="IPR036097">
    <property type="entry name" value="HisK_dim/P_sf"/>
</dbReference>
<feature type="transmembrane region" description="Helical" evidence="11">
    <location>
        <begin position="7"/>
        <end position="29"/>
    </location>
</feature>
<dbReference type="InterPro" id="IPR003660">
    <property type="entry name" value="HAMP_dom"/>
</dbReference>
<evidence type="ECO:0000256" key="1">
    <source>
        <dbReference type="ARBA" id="ARBA00000085"/>
    </source>
</evidence>
<dbReference type="InterPro" id="IPR036890">
    <property type="entry name" value="HATPase_C_sf"/>
</dbReference>
<dbReference type="Gene3D" id="1.10.287.130">
    <property type="match status" value="1"/>
</dbReference>
<feature type="domain" description="HAMP" evidence="13">
    <location>
        <begin position="170"/>
        <end position="224"/>
    </location>
</feature>
<accession>A0A9D1MBG2</accession>
<evidence type="ECO:0000256" key="10">
    <source>
        <dbReference type="ARBA" id="ARBA00023136"/>
    </source>
</evidence>
<dbReference type="SUPFAM" id="SSF55874">
    <property type="entry name" value="ATPase domain of HSP90 chaperone/DNA topoisomerase II/histidine kinase"/>
    <property type="match status" value="1"/>
</dbReference>
<keyword evidence="10 11" id="KW-0472">Membrane</keyword>
<dbReference type="PRINTS" id="PR00344">
    <property type="entry name" value="BCTRLSENSOR"/>
</dbReference>
<keyword evidence="7 14" id="KW-0418">Kinase</keyword>
<dbReference type="CDD" id="cd00082">
    <property type="entry name" value="HisKA"/>
    <property type="match status" value="1"/>
</dbReference>
<dbReference type="InterPro" id="IPR003661">
    <property type="entry name" value="HisK_dim/P_dom"/>
</dbReference>
<dbReference type="GO" id="GO:0005886">
    <property type="term" value="C:plasma membrane"/>
    <property type="evidence" value="ECO:0007669"/>
    <property type="project" value="TreeGrafter"/>
</dbReference>
<dbReference type="CDD" id="cd00075">
    <property type="entry name" value="HATPase"/>
    <property type="match status" value="1"/>
</dbReference>
<evidence type="ECO:0000256" key="9">
    <source>
        <dbReference type="ARBA" id="ARBA00023012"/>
    </source>
</evidence>
<dbReference type="SMART" id="SM00304">
    <property type="entry name" value="HAMP"/>
    <property type="match status" value="1"/>
</dbReference>
<dbReference type="EC" id="2.7.13.3" evidence="3"/>
<dbReference type="Gene3D" id="6.10.340.10">
    <property type="match status" value="1"/>
</dbReference>
<dbReference type="InterPro" id="IPR050428">
    <property type="entry name" value="TCS_sensor_his_kinase"/>
</dbReference>
<dbReference type="Pfam" id="PF00512">
    <property type="entry name" value="HisKA"/>
    <property type="match status" value="1"/>
</dbReference>
<name>A0A9D1MBG2_9FIRM</name>
<evidence type="ECO:0000256" key="6">
    <source>
        <dbReference type="ARBA" id="ARBA00022692"/>
    </source>
</evidence>
<keyword evidence="5" id="KW-0808">Transferase</keyword>
<dbReference type="FunFam" id="1.10.287.130:FF:000001">
    <property type="entry name" value="Two-component sensor histidine kinase"/>
    <property type="match status" value="1"/>
</dbReference>
<evidence type="ECO:0000313" key="14">
    <source>
        <dbReference type="EMBL" id="HIU57212.1"/>
    </source>
</evidence>
<evidence type="ECO:0000256" key="2">
    <source>
        <dbReference type="ARBA" id="ARBA00004370"/>
    </source>
</evidence>
<dbReference type="PANTHER" id="PTHR45436">
    <property type="entry name" value="SENSOR HISTIDINE KINASE YKOH"/>
    <property type="match status" value="1"/>
</dbReference>
<comment type="catalytic activity">
    <reaction evidence="1">
        <text>ATP + protein L-histidine = ADP + protein N-phospho-L-histidine.</text>
        <dbReference type="EC" id="2.7.13.3"/>
    </reaction>
</comment>
<comment type="subcellular location">
    <subcellularLocation>
        <location evidence="2">Membrane</location>
    </subcellularLocation>
</comment>
<evidence type="ECO:0000256" key="11">
    <source>
        <dbReference type="SAM" id="Phobius"/>
    </source>
</evidence>
<feature type="domain" description="Histidine kinase" evidence="12">
    <location>
        <begin position="232"/>
        <end position="446"/>
    </location>
</feature>
<evidence type="ECO:0000256" key="3">
    <source>
        <dbReference type="ARBA" id="ARBA00012438"/>
    </source>
</evidence>
<evidence type="ECO:0000259" key="12">
    <source>
        <dbReference type="PROSITE" id="PS50109"/>
    </source>
</evidence>